<feature type="signal peptide" evidence="4">
    <location>
        <begin position="1"/>
        <end position="21"/>
    </location>
</feature>
<comment type="similarity">
    <text evidence="3">Belongs to the PMEI family.</text>
</comment>
<dbReference type="Gramene" id="rna-gnl|WGS:JABURB|Cocit.L4082.1">
    <property type="protein sequence ID" value="cds-KAF7851351.1"/>
    <property type="gene ID" value="gene-BT93_L4082"/>
</dbReference>
<dbReference type="Gene3D" id="1.20.140.40">
    <property type="entry name" value="Invertase/pectin methylesterase inhibitor family protein"/>
    <property type="match status" value="1"/>
</dbReference>
<dbReference type="InterPro" id="IPR006501">
    <property type="entry name" value="Pectinesterase_inhib_dom"/>
</dbReference>
<reference evidence="6" key="1">
    <citation type="submission" date="2020-05" db="EMBL/GenBank/DDBJ databases">
        <title>WGS assembly of Corymbia citriodora subspecies variegata.</title>
        <authorList>
            <person name="Barry K."/>
            <person name="Hundley H."/>
            <person name="Shu S."/>
            <person name="Jenkins J."/>
            <person name="Grimwood J."/>
            <person name="Baten A."/>
        </authorList>
    </citation>
    <scope>NUCLEOTIDE SEQUENCE</scope>
    <source>
        <strain evidence="6">CV2-018</strain>
    </source>
</reference>
<accession>A0A8T0CUV9</accession>
<comment type="caution">
    <text evidence="6">The sequence shown here is derived from an EMBL/GenBank/DDBJ whole genome shotgun (WGS) entry which is preliminary data.</text>
</comment>
<evidence type="ECO:0000256" key="2">
    <source>
        <dbReference type="ARBA" id="ARBA00023157"/>
    </source>
</evidence>
<feature type="chain" id="PRO_5035756153" description="Pectinesterase inhibitor domain-containing protein" evidence="4">
    <location>
        <begin position="22"/>
        <end position="159"/>
    </location>
</feature>
<dbReference type="NCBIfam" id="TIGR01614">
    <property type="entry name" value="PME_inhib"/>
    <property type="match status" value="1"/>
</dbReference>
<dbReference type="InterPro" id="IPR035513">
    <property type="entry name" value="Invertase/methylesterase_inhib"/>
</dbReference>
<sequence length="159" mass="17012">MNPALCTLYLFLASSLILFHAESAANDVITDTCQKSAASSPNVGPKSSTANVQGLGLIVLNLLESNVTSTFSYIQELLKQQWDPYVQKCLSDCSELYSDAAETTKEAVGAYQEKRYPDVHNSVTTVSSNGVTSPLTKQNGGAVQLSYMELAIVAIVKGL</sequence>
<dbReference type="PANTHER" id="PTHR35357:SF17">
    <property type="entry name" value="PECTINESTERASE INHIBITOR 12"/>
    <property type="match status" value="1"/>
</dbReference>
<evidence type="ECO:0000256" key="4">
    <source>
        <dbReference type="SAM" id="SignalP"/>
    </source>
</evidence>
<dbReference type="EMBL" id="MU089547">
    <property type="protein sequence ID" value="KAF7851351.1"/>
    <property type="molecule type" value="Genomic_DNA"/>
</dbReference>
<organism evidence="6 7">
    <name type="scientific">Corymbia citriodora subsp. variegata</name>
    <dbReference type="NCBI Taxonomy" id="360336"/>
    <lineage>
        <taxon>Eukaryota</taxon>
        <taxon>Viridiplantae</taxon>
        <taxon>Streptophyta</taxon>
        <taxon>Embryophyta</taxon>
        <taxon>Tracheophyta</taxon>
        <taxon>Spermatophyta</taxon>
        <taxon>Magnoliopsida</taxon>
        <taxon>eudicotyledons</taxon>
        <taxon>Gunneridae</taxon>
        <taxon>Pentapetalae</taxon>
        <taxon>rosids</taxon>
        <taxon>malvids</taxon>
        <taxon>Myrtales</taxon>
        <taxon>Myrtaceae</taxon>
        <taxon>Myrtoideae</taxon>
        <taxon>Eucalypteae</taxon>
        <taxon>Corymbia</taxon>
    </lineage>
</organism>
<keyword evidence="1 4" id="KW-0732">Signal</keyword>
<protein>
    <recommendedName>
        <fullName evidence="5">Pectinesterase inhibitor domain-containing protein</fullName>
    </recommendedName>
</protein>
<dbReference type="SMART" id="SM00856">
    <property type="entry name" value="PMEI"/>
    <property type="match status" value="1"/>
</dbReference>
<evidence type="ECO:0000313" key="6">
    <source>
        <dbReference type="EMBL" id="KAF7851351.1"/>
    </source>
</evidence>
<evidence type="ECO:0000259" key="5">
    <source>
        <dbReference type="SMART" id="SM00856"/>
    </source>
</evidence>
<keyword evidence="7" id="KW-1185">Reference proteome</keyword>
<dbReference type="OrthoDB" id="1915198at2759"/>
<keyword evidence="2" id="KW-1015">Disulfide bond</keyword>
<name>A0A8T0CUV9_CORYI</name>
<evidence type="ECO:0000256" key="3">
    <source>
        <dbReference type="ARBA" id="ARBA00038471"/>
    </source>
</evidence>
<dbReference type="GO" id="GO:0004857">
    <property type="term" value="F:enzyme inhibitor activity"/>
    <property type="evidence" value="ECO:0007669"/>
    <property type="project" value="InterPro"/>
</dbReference>
<proteinExistence type="inferred from homology"/>
<dbReference type="Pfam" id="PF04043">
    <property type="entry name" value="PMEI"/>
    <property type="match status" value="1"/>
</dbReference>
<gene>
    <name evidence="6" type="ORF">BT93_L4082</name>
</gene>
<dbReference type="InterPro" id="IPR034088">
    <property type="entry name" value="Pla_a_1-like"/>
</dbReference>
<evidence type="ECO:0000256" key="1">
    <source>
        <dbReference type="ARBA" id="ARBA00022729"/>
    </source>
</evidence>
<feature type="domain" description="Pectinesterase inhibitor" evidence="5">
    <location>
        <begin position="24"/>
        <end position="152"/>
    </location>
</feature>
<evidence type="ECO:0000313" key="7">
    <source>
        <dbReference type="Proteomes" id="UP000806378"/>
    </source>
</evidence>
<dbReference type="CDD" id="cd15795">
    <property type="entry name" value="PMEI-Pla_a_1_like"/>
    <property type="match status" value="1"/>
</dbReference>
<dbReference type="AlphaFoldDB" id="A0A8T0CUV9"/>
<dbReference type="SUPFAM" id="SSF101148">
    <property type="entry name" value="Plant invertase/pectin methylesterase inhibitor"/>
    <property type="match status" value="1"/>
</dbReference>
<dbReference type="PANTHER" id="PTHR35357">
    <property type="entry name" value="OS02G0537100 PROTEIN"/>
    <property type="match status" value="1"/>
</dbReference>
<dbReference type="Proteomes" id="UP000806378">
    <property type="component" value="Unassembled WGS sequence"/>
</dbReference>